<comment type="caution">
    <text evidence="1">The sequence shown here is derived from an EMBL/GenBank/DDBJ whole genome shotgun (WGS) entry which is preliminary data.</text>
</comment>
<dbReference type="EMBL" id="BSSD01000004">
    <property type="protein sequence ID" value="GLW91988.1"/>
    <property type="molecule type" value="Genomic_DNA"/>
</dbReference>
<accession>A0A9W6QK90</accession>
<name>A0A9W6QK90_9PSEU</name>
<proteinExistence type="predicted"/>
<dbReference type="AlphaFoldDB" id="A0A9W6QK90"/>
<evidence type="ECO:0000313" key="2">
    <source>
        <dbReference type="Proteomes" id="UP001165042"/>
    </source>
</evidence>
<keyword evidence="2" id="KW-1185">Reference proteome</keyword>
<organism evidence="1 2">
    <name type="scientific">Actinokineospora globicatena</name>
    <dbReference type="NCBI Taxonomy" id="103729"/>
    <lineage>
        <taxon>Bacteria</taxon>
        <taxon>Bacillati</taxon>
        <taxon>Actinomycetota</taxon>
        <taxon>Actinomycetes</taxon>
        <taxon>Pseudonocardiales</taxon>
        <taxon>Pseudonocardiaceae</taxon>
        <taxon>Actinokineospora</taxon>
    </lineage>
</organism>
<evidence type="ECO:0000313" key="1">
    <source>
        <dbReference type="EMBL" id="GLW91988.1"/>
    </source>
</evidence>
<sequence>MKIRDLLVGAQPKSVGGVEDGYLLEEDSLQEVELVDVWVDTTWASVALLVDLRGALQLDEGNVGVVLLSGIRDLNWRFPGEQWVPMARTIIDSSFEVGTSITASVGMTAGGGTIGLRARRCSIWTGDIPGMSEAPPNYVEDPRDAVDRETPAWDSEFVPLRWAVAVALTDPAPTAGRVPSE</sequence>
<dbReference type="Proteomes" id="UP001165042">
    <property type="component" value="Unassembled WGS sequence"/>
</dbReference>
<gene>
    <name evidence="1" type="ORF">Aglo03_28040</name>
</gene>
<protein>
    <submittedName>
        <fullName evidence="1">Uncharacterized protein</fullName>
    </submittedName>
</protein>
<reference evidence="1" key="1">
    <citation type="submission" date="2023-02" db="EMBL/GenBank/DDBJ databases">
        <title>Actinokineospora globicatena NBRC 15670.</title>
        <authorList>
            <person name="Ichikawa N."/>
            <person name="Sato H."/>
            <person name="Tonouchi N."/>
        </authorList>
    </citation>
    <scope>NUCLEOTIDE SEQUENCE</scope>
    <source>
        <strain evidence="1">NBRC 15670</strain>
    </source>
</reference>
<dbReference type="RefSeq" id="WP_285610723.1">
    <property type="nucleotide sequence ID" value="NZ_BSSD01000004.1"/>
</dbReference>